<dbReference type="InterPro" id="IPR039425">
    <property type="entry name" value="RNA_pol_sigma-70-like"/>
</dbReference>
<dbReference type="InterPro" id="IPR007627">
    <property type="entry name" value="RNA_pol_sigma70_r2"/>
</dbReference>
<reference evidence="10" key="1">
    <citation type="submission" date="2016-12" db="EMBL/GenBank/DDBJ databases">
        <title>Comparative genomics of four Isosphaeraceae planctomycetes: a common pool of plasmids and glycoside hydrolase genes.</title>
        <authorList>
            <person name="Ivanova A."/>
        </authorList>
    </citation>
    <scope>NUCLEOTIDE SEQUENCE [LARGE SCALE GENOMIC DNA]</scope>
    <source>
        <strain evidence="10">PX4</strain>
    </source>
</reference>
<dbReference type="AlphaFoldDB" id="A0A1U7CSI2"/>
<dbReference type="PANTHER" id="PTHR43133:SF51">
    <property type="entry name" value="RNA POLYMERASE SIGMA FACTOR"/>
    <property type="match status" value="1"/>
</dbReference>
<evidence type="ECO:0000256" key="1">
    <source>
        <dbReference type="ARBA" id="ARBA00010641"/>
    </source>
</evidence>
<dbReference type="Gene3D" id="1.10.10.10">
    <property type="entry name" value="Winged helix-like DNA-binding domain superfamily/Winged helix DNA-binding domain"/>
    <property type="match status" value="1"/>
</dbReference>
<organism evidence="9 10">
    <name type="scientific">Paludisphaera borealis</name>
    <dbReference type="NCBI Taxonomy" id="1387353"/>
    <lineage>
        <taxon>Bacteria</taxon>
        <taxon>Pseudomonadati</taxon>
        <taxon>Planctomycetota</taxon>
        <taxon>Planctomycetia</taxon>
        <taxon>Isosphaerales</taxon>
        <taxon>Isosphaeraceae</taxon>
        <taxon>Paludisphaera</taxon>
    </lineage>
</organism>
<dbReference type="Pfam" id="PF08281">
    <property type="entry name" value="Sigma70_r4_2"/>
    <property type="match status" value="1"/>
</dbReference>
<dbReference type="PANTHER" id="PTHR43133">
    <property type="entry name" value="RNA POLYMERASE ECF-TYPE SIGMA FACTO"/>
    <property type="match status" value="1"/>
</dbReference>
<dbReference type="KEGG" id="pbor:BSF38_03421"/>
<evidence type="ECO:0000313" key="9">
    <source>
        <dbReference type="EMBL" id="APW61891.1"/>
    </source>
</evidence>
<keyword evidence="3" id="KW-0731">Sigma factor</keyword>
<dbReference type="InterPro" id="IPR013324">
    <property type="entry name" value="RNA_pol_sigma_r3/r4-like"/>
</dbReference>
<evidence type="ECO:0000256" key="5">
    <source>
        <dbReference type="SAM" id="MobiDB-lite"/>
    </source>
</evidence>
<keyword evidence="2" id="KW-0805">Transcription regulation</keyword>
<dbReference type="SUPFAM" id="SSF88659">
    <property type="entry name" value="Sigma3 and sigma4 domains of RNA polymerase sigma factors"/>
    <property type="match status" value="1"/>
</dbReference>
<dbReference type="RefSeq" id="WP_168189398.1">
    <property type="nucleotide sequence ID" value="NZ_CP019082.1"/>
</dbReference>
<feature type="domain" description="DUF1559" evidence="7">
    <location>
        <begin position="305"/>
        <end position="447"/>
    </location>
</feature>
<protein>
    <submittedName>
        <fullName evidence="9">ECF RNA polymerase sigma factor SigE</fullName>
    </submittedName>
</protein>
<dbReference type="CDD" id="cd06171">
    <property type="entry name" value="Sigma70_r4"/>
    <property type="match status" value="1"/>
</dbReference>
<feature type="region of interest" description="Disordered" evidence="5">
    <location>
        <begin position="407"/>
        <end position="518"/>
    </location>
</feature>
<dbReference type="EMBL" id="CP019082">
    <property type="protein sequence ID" value="APW61891.1"/>
    <property type="molecule type" value="Genomic_DNA"/>
</dbReference>
<keyword evidence="10" id="KW-1185">Reference proteome</keyword>
<dbReference type="GO" id="GO:0016987">
    <property type="term" value="F:sigma factor activity"/>
    <property type="evidence" value="ECO:0007669"/>
    <property type="project" value="UniProtKB-KW"/>
</dbReference>
<name>A0A1U7CSI2_9BACT</name>
<feature type="domain" description="RNA polymerase sigma factor 70 region 4 type 2" evidence="8">
    <location>
        <begin position="136"/>
        <end position="186"/>
    </location>
</feature>
<dbReference type="GO" id="GO:0003677">
    <property type="term" value="F:DNA binding"/>
    <property type="evidence" value="ECO:0007669"/>
    <property type="project" value="InterPro"/>
</dbReference>
<evidence type="ECO:0000256" key="2">
    <source>
        <dbReference type="ARBA" id="ARBA00023015"/>
    </source>
</evidence>
<dbReference type="GO" id="GO:0006352">
    <property type="term" value="P:DNA-templated transcription initiation"/>
    <property type="evidence" value="ECO:0007669"/>
    <property type="project" value="InterPro"/>
</dbReference>
<dbReference type="Proteomes" id="UP000186309">
    <property type="component" value="Chromosome"/>
</dbReference>
<dbReference type="InterPro" id="IPR036388">
    <property type="entry name" value="WH-like_DNA-bd_sf"/>
</dbReference>
<accession>A0A1U7CSI2</accession>
<comment type="similarity">
    <text evidence="1">Belongs to the sigma-70 factor family. ECF subfamily.</text>
</comment>
<dbReference type="Pfam" id="PF04542">
    <property type="entry name" value="Sigma70_r2"/>
    <property type="match status" value="1"/>
</dbReference>
<keyword evidence="4" id="KW-0804">Transcription</keyword>
<dbReference type="STRING" id="1387353.BSF38_03421"/>
<evidence type="ECO:0000259" key="8">
    <source>
        <dbReference type="Pfam" id="PF08281"/>
    </source>
</evidence>
<feature type="domain" description="RNA polymerase sigma-70 region 2" evidence="6">
    <location>
        <begin position="45"/>
        <end position="111"/>
    </location>
</feature>
<feature type="compositionally biased region" description="Basic and acidic residues" evidence="5">
    <location>
        <begin position="461"/>
        <end position="478"/>
    </location>
</feature>
<evidence type="ECO:0000313" key="10">
    <source>
        <dbReference type="Proteomes" id="UP000186309"/>
    </source>
</evidence>
<feature type="region of interest" description="Disordered" evidence="5">
    <location>
        <begin position="640"/>
        <end position="666"/>
    </location>
</feature>
<dbReference type="InterPro" id="IPR013325">
    <property type="entry name" value="RNA_pol_sigma_r2"/>
</dbReference>
<feature type="compositionally biased region" description="Gly residues" evidence="5">
    <location>
        <begin position="417"/>
        <end position="431"/>
    </location>
</feature>
<evidence type="ECO:0000259" key="7">
    <source>
        <dbReference type="Pfam" id="PF07596"/>
    </source>
</evidence>
<dbReference type="InterPro" id="IPR014284">
    <property type="entry name" value="RNA_pol_sigma-70_dom"/>
</dbReference>
<feature type="compositionally biased region" description="Low complexity" evidence="5">
    <location>
        <begin position="640"/>
        <end position="657"/>
    </location>
</feature>
<proteinExistence type="inferred from homology"/>
<evidence type="ECO:0000256" key="4">
    <source>
        <dbReference type="ARBA" id="ARBA00023163"/>
    </source>
</evidence>
<dbReference type="Gene3D" id="1.10.1740.10">
    <property type="match status" value="1"/>
</dbReference>
<feature type="compositionally biased region" description="Gly residues" evidence="5">
    <location>
        <begin position="442"/>
        <end position="451"/>
    </location>
</feature>
<dbReference type="InterPro" id="IPR011453">
    <property type="entry name" value="DUF1559"/>
</dbReference>
<evidence type="ECO:0000256" key="3">
    <source>
        <dbReference type="ARBA" id="ARBA00023082"/>
    </source>
</evidence>
<sequence length="682" mass="71677">MAKSGKGLVLQDLDRLFRRGTVPSGDGALLDSFLTRGDESAFEALVGRHGPMVRGVCRRLLASPHDADDVFQATFLVLVRKGRRLRDPDRLGPWLHGVATREALKARAARRADRTIPDVPSREGGNAEWSDVMPIIDAELARLPAKHREVLVTCLLDGATAEEASHRLACPVGTVKSRLARAREALRVRLTSRGVAPAVAVAALTSADAFASPVSSTLIRATLKAAASHAAESGVVSLITGVAPTMISKSTLSALVLIGVSVVGLGAAAWIKPSLAQIQQPSSGARPQGAATAPGETEASRVQARNLKEILLASHGYAAANNCFPQPAIYGDGNQPLLSWRVAILPYLGQNELYQQFHLNETWDSPHNKALINRMPAVFETPAAPAPKGQTRFRGFAGKGSVFDPEFTSDAGQNAGAMGGGMGSMMGGGGQSEMMSSMMGGMMRGRMGGGTAAVKQGVDQRNVDRAKQQEEARSRETDAPADDSNRQQQPPRGTDQRVPQPGASSVEPEAGGGAAAMGSGMMGGMMGMEMGSASSAVVRRGVRIADITDGTSNTVFIAVARDATPWTKPNELPFVPDQDLPALDDGDPRGYVLGMCDGTVRLLKKDGPSLHRVLTALITRSSGEVVSSDVYHHVGGPSGAASPLAARANPPAAEAPGSASMEERMRTVEEKLDRLLEKLDAK</sequence>
<dbReference type="SUPFAM" id="SSF88946">
    <property type="entry name" value="Sigma2 domain of RNA polymerase sigma factors"/>
    <property type="match status" value="1"/>
</dbReference>
<gene>
    <name evidence="9" type="primary">sigE_17</name>
    <name evidence="9" type="ORF">BSF38_03421</name>
</gene>
<dbReference type="Pfam" id="PF07596">
    <property type="entry name" value="SBP_bac_10"/>
    <property type="match status" value="1"/>
</dbReference>
<dbReference type="NCBIfam" id="TIGR02937">
    <property type="entry name" value="sigma70-ECF"/>
    <property type="match status" value="1"/>
</dbReference>
<dbReference type="InterPro" id="IPR013249">
    <property type="entry name" value="RNA_pol_sigma70_r4_t2"/>
</dbReference>
<feature type="compositionally biased region" description="Low complexity" evidence="5">
    <location>
        <begin position="432"/>
        <end position="441"/>
    </location>
</feature>
<evidence type="ECO:0000259" key="6">
    <source>
        <dbReference type="Pfam" id="PF04542"/>
    </source>
</evidence>